<evidence type="ECO:0000313" key="2">
    <source>
        <dbReference type="Proteomes" id="UP000245080"/>
    </source>
</evidence>
<comment type="caution">
    <text evidence="1">The sequence shown here is derived from an EMBL/GenBank/DDBJ whole genome shotgun (WGS) entry which is preliminary data.</text>
</comment>
<dbReference type="RefSeq" id="WP_109249801.1">
    <property type="nucleotide sequence ID" value="NZ_QCXQ01000001.1"/>
</dbReference>
<dbReference type="Proteomes" id="UP000245080">
    <property type="component" value="Unassembled WGS sequence"/>
</dbReference>
<evidence type="ECO:0000313" key="1">
    <source>
        <dbReference type="EMBL" id="PWG01088.1"/>
    </source>
</evidence>
<organism evidence="1 2">
    <name type="scientific">Levilactobacillus bambusae</name>
    <dbReference type="NCBI Taxonomy" id="2024736"/>
    <lineage>
        <taxon>Bacteria</taxon>
        <taxon>Bacillati</taxon>
        <taxon>Bacillota</taxon>
        <taxon>Bacilli</taxon>
        <taxon>Lactobacillales</taxon>
        <taxon>Lactobacillaceae</taxon>
        <taxon>Levilactobacillus</taxon>
    </lineage>
</organism>
<dbReference type="AlphaFoldDB" id="A0A2V1N3V7"/>
<reference evidence="1 2" key="1">
    <citation type="journal article" date="2018" name="Int. J. Syst. Evol. Microbiol.">
        <title>Lactobacillus bambusae sp. nov., isolated from a traditional fermented Ma-bamboo shoots of Taiwan.</title>
        <authorList>
            <person name="Wang L.-T."/>
        </authorList>
    </citation>
    <scope>NUCLEOTIDE SEQUENCE [LARGE SCALE GENOMIC DNA]</scope>
    <source>
        <strain evidence="1 2">BS-W1</strain>
    </source>
</reference>
<protein>
    <submittedName>
        <fullName evidence="1">Uncharacterized protein</fullName>
    </submittedName>
</protein>
<sequence length="108" mass="12775">MDKAVNEPNRPAEMRMSEERAAEVVRMVNHIRQNFPEFKPFSNDDLIYETYLSFKDVDTSVDSDLQTMSRIFYNRFNTDLGHSDWTAEGFEEEMTKRFFMSLSQTLIS</sequence>
<dbReference type="EMBL" id="QCXQ01000001">
    <property type="protein sequence ID" value="PWG01088.1"/>
    <property type="molecule type" value="Genomic_DNA"/>
</dbReference>
<gene>
    <name evidence="1" type="ORF">DCM90_02630</name>
</gene>
<dbReference type="OrthoDB" id="2294147at2"/>
<name>A0A2V1N3V7_9LACO</name>
<accession>A0A2V1N3V7</accession>
<keyword evidence="2" id="KW-1185">Reference proteome</keyword>
<proteinExistence type="predicted"/>